<sequence>MLELFMPEKVNIPFHLTDRFAEKLKTKTGKIRYNILYISAKSDPYSFDPTLYATTEFSKQKMSYLMHKGHNVTGAYASSVAEFIETWNAIGKNELQNINKVIIDYHGAISPKRGHQSLIVISPSELMDMHHISKLESKPAVKVVSLYTCYSGFTERYNPAVGFLGKLTAPDAHVVGFDAQGNNDMRILKTVRHAVAGDQFDRALSALNINRFQLGRVKYSKIDEVEIMLQHHSGNIRRALLKYMG</sequence>
<reference evidence="1 2" key="1">
    <citation type="submission" date="2015-03" db="EMBL/GenBank/DDBJ databases">
        <authorList>
            <person name="Murphy D."/>
        </authorList>
    </citation>
    <scope>NUCLEOTIDE SEQUENCE [LARGE SCALE GENOMIC DNA]</scope>
    <source>
        <strain evidence="1 2">FCF326</strain>
    </source>
</reference>
<dbReference type="RefSeq" id="WP_050118955.1">
    <property type="nucleotide sequence ID" value="NZ_CAWMAB010000005.1"/>
</dbReference>
<evidence type="ECO:0000313" key="2">
    <source>
        <dbReference type="Proteomes" id="UP000045824"/>
    </source>
</evidence>
<evidence type="ECO:0000313" key="1">
    <source>
        <dbReference type="EMBL" id="CNE55190.1"/>
    </source>
</evidence>
<dbReference type="AlphaFoldDB" id="A0A0T9L3L1"/>
<dbReference type="EMBL" id="CPYI01000005">
    <property type="protein sequence ID" value="CNE55190.1"/>
    <property type="molecule type" value="Genomic_DNA"/>
</dbReference>
<dbReference type="Proteomes" id="UP000045824">
    <property type="component" value="Unassembled WGS sequence"/>
</dbReference>
<gene>
    <name evidence="1" type="ORF">ERS008491_01573</name>
</gene>
<organism evidence="1 2">
    <name type="scientific">Yersinia kristensenii</name>
    <dbReference type="NCBI Taxonomy" id="28152"/>
    <lineage>
        <taxon>Bacteria</taxon>
        <taxon>Pseudomonadati</taxon>
        <taxon>Pseudomonadota</taxon>
        <taxon>Gammaproteobacteria</taxon>
        <taxon>Enterobacterales</taxon>
        <taxon>Yersiniaceae</taxon>
        <taxon>Yersinia</taxon>
    </lineage>
</organism>
<proteinExistence type="predicted"/>
<protein>
    <submittedName>
        <fullName evidence="1">Uncharacterized protein</fullName>
    </submittedName>
</protein>
<name>A0A0T9L3L1_YERKR</name>
<accession>A0A0T9L3L1</accession>